<keyword evidence="2" id="KW-1133">Transmembrane helix</keyword>
<evidence type="ECO:0000313" key="4">
    <source>
        <dbReference type="Proteomes" id="UP000183809"/>
    </source>
</evidence>
<evidence type="ECO:0000256" key="1">
    <source>
        <dbReference type="SAM" id="MobiDB-lite"/>
    </source>
</evidence>
<feature type="region of interest" description="Disordered" evidence="1">
    <location>
        <begin position="94"/>
        <end position="130"/>
    </location>
</feature>
<name>A0A1J9QX96_9PEZI</name>
<protein>
    <submittedName>
        <fullName evidence="3">Uncharacterized protein</fullName>
    </submittedName>
</protein>
<feature type="compositionally biased region" description="Basic and acidic residues" evidence="1">
    <location>
        <begin position="239"/>
        <end position="249"/>
    </location>
</feature>
<feature type="region of interest" description="Disordered" evidence="1">
    <location>
        <begin position="38"/>
        <end position="80"/>
    </location>
</feature>
<keyword evidence="4" id="KW-1185">Reference proteome</keyword>
<accession>A0A1J9QX96</accession>
<reference evidence="3 4" key="1">
    <citation type="submission" date="2016-10" db="EMBL/GenBank/DDBJ databases">
        <title>Proteomics and genomics reveal pathogen-plant mechanisms compatible with a hemibiotrophic lifestyle of Diplodia corticola.</title>
        <authorList>
            <person name="Fernandes I."/>
            <person name="De Jonge R."/>
            <person name="Van De Peer Y."/>
            <person name="Devreese B."/>
            <person name="Alves A."/>
            <person name="Esteves A.C."/>
        </authorList>
    </citation>
    <scope>NUCLEOTIDE SEQUENCE [LARGE SCALE GENOMIC DNA]</scope>
    <source>
        <strain evidence="3 4">CBS 112549</strain>
    </source>
</reference>
<keyword evidence="2" id="KW-0472">Membrane</keyword>
<feature type="region of interest" description="Disordered" evidence="1">
    <location>
        <begin position="223"/>
        <end position="289"/>
    </location>
</feature>
<proteinExistence type="predicted"/>
<feature type="compositionally biased region" description="Basic and acidic residues" evidence="1">
    <location>
        <begin position="101"/>
        <end position="126"/>
    </location>
</feature>
<keyword evidence="2" id="KW-0812">Transmembrane</keyword>
<feature type="compositionally biased region" description="Polar residues" evidence="1">
    <location>
        <begin position="223"/>
        <end position="238"/>
    </location>
</feature>
<feature type="region of interest" description="Disordered" evidence="1">
    <location>
        <begin position="173"/>
        <end position="207"/>
    </location>
</feature>
<dbReference type="Proteomes" id="UP000183809">
    <property type="component" value="Unassembled WGS sequence"/>
</dbReference>
<gene>
    <name evidence="3" type="ORF">BKCO1_2800091</name>
</gene>
<feature type="compositionally biased region" description="Basic and acidic residues" evidence="1">
    <location>
        <begin position="55"/>
        <end position="64"/>
    </location>
</feature>
<dbReference type="RefSeq" id="XP_020129906.1">
    <property type="nucleotide sequence ID" value="XM_020273745.1"/>
</dbReference>
<feature type="compositionally biased region" description="Polar residues" evidence="1">
    <location>
        <begin position="250"/>
        <end position="260"/>
    </location>
</feature>
<dbReference type="GeneID" id="31014006"/>
<dbReference type="AlphaFoldDB" id="A0A1J9QX96"/>
<dbReference type="EMBL" id="MNUE01000028">
    <property type="protein sequence ID" value="OJD33646.1"/>
    <property type="molecule type" value="Genomic_DNA"/>
</dbReference>
<evidence type="ECO:0000256" key="2">
    <source>
        <dbReference type="SAM" id="Phobius"/>
    </source>
</evidence>
<evidence type="ECO:0000313" key="3">
    <source>
        <dbReference type="EMBL" id="OJD33646.1"/>
    </source>
</evidence>
<organism evidence="3 4">
    <name type="scientific">Diplodia corticola</name>
    <dbReference type="NCBI Taxonomy" id="236234"/>
    <lineage>
        <taxon>Eukaryota</taxon>
        <taxon>Fungi</taxon>
        <taxon>Dikarya</taxon>
        <taxon>Ascomycota</taxon>
        <taxon>Pezizomycotina</taxon>
        <taxon>Dothideomycetes</taxon>
        <taxon>Dothideomycetes incertae sedis</taxon>
        <taxon>Botryosphaeriales</taxon>
        <taxon>Botryosphaeriaceae</taxon>
        <taxon>Diplodia</taxon>
    </lineage>
</organism>
<comment type="caution">
    <text evidence="3">The sequence shown here is derived from an EMBL/GenBank/DDBJ whole genome shotgun (WGS) entry which is preliminary data.</text>
</comment>
<sequence length="299" mass="32379">MAPVLTPLPIFGIALTATAIVTLVILHIWNSRLDQRAGTGHHLRSNDGSPFDEESGLRDRDKFRGSSTGAAPGQPGRGGMWIAAKVQNGDFRNSEMSIHLGDPRSIGEERSGRDGYHMSGARHDAGDNPFATPPRLLAIMRGESPRRLTGANALQRSNNSACGATRYDNAGGDSAGHHAGALADGPPRQPYTNYRHDTTKHGYGSSPLRYGVTLSTVTTEVDMSSIRESMSNNTSRPLSNDENHQERGRLTSNARRSSFGRSVSTLSISSSTRSKSAKRMSSRRSVSPLEVHPWRLSYT</sequence>
<feature type="transmembrane region" description="Helical" evidence="2">
    <location>
        <begin position="6"/>
        <end position="29"/>
    </location>
</feature>
<feature type="compositionally biased region" description="Low complexity" evidence="1">
    <location>
        <begin position="261"/>
        <end position="274"/>
    </location>
</feature>
<dbReference type="OrthoDB" id="10597651at2759"/>